<organism evidence="2 3">
    <name type="scientific">Faecalitalea cylindroides</name>
    <dbReference type="NCBI Taxonomy" id="39483"/>
    <lineage>
        <taxon>Bacteria</taxon>
        <taxon>Bacillati</taxon>
        <taxon>Bacillota</taxon>
        <taxon>Erysipelotrichia</taxon>
        <taxon>Erysipelotrichales</taxon>
        <taxon>Erysipelotrichaceae</taxon>
        <taxon>Faecalitalea</taxon>
    </lineage>
</organism>
<reference evidence="3" key="1">
    <citation type="submission" date="2017-04" db="EMBL/GenBank/DDBJ databases">
        <title>Function of individual gut microbiota members based on whole genome sequencing of pure cultures obtained from chicken caecum.</title>
        <authorList>
            <person name="Medvecky M."/>
            <person name="Cejkova D."/>
            <person name="Polansky O."/>
            <person name="Karasova D."/>
            <person name="Kubasova T."/>
            <person name="Cizek A."/>
            <person name="Rychlik I."/>
        </authorList>
    </citation>
    <scope>NUCLEOTIDE SEQUENCE [LARGE SCALE GENOMIC DNA]</scope>
    <source>
        <strain evidence="3">An178</strain>
    </source>
</reference>
<sequence length="167" mass="20022">MNSQLEIIVCQNQEMLKEVADCANEIWHEYFPFLLSKDQIDYMVDKFQSFKAMDEQTRHDHYKYYQVHKDGEMIGYIGLKFEPDRLFLSKLYLKKEARGKHYASDMLEYIFEIAKRQCYQSVYLTCNKHNSNSLAVYEKKGFKKIDEDVTDIGNGYVMDDYIYEYTL</sequence>
<evidence type="ECO:0000313" key="2">
    <source>
        <dbReference type="EMBL" id="OUP61509.1"/>
    </source>
</evidence>
<keyword evidence="2" id="KW-0808">Transferase</keyword>
<gene>
    <name evidence="2" type="ORF">B5F14_02660</name>
</gene>
<dbReference type="Pfam" id="PF00583">
    <property type="entry name" value="Acetyltransf_1"/>
    <property type="match status" value="1"/>
</dbReference>
<dbReference type="RefSeq" id="WP_015535136.1">
    <property type="nucleotide sequence ID" value="NZ_JACJIY010000007.1"/>
</dbReference>
<name>A0A1Y4M0U7_9FIRM</name>
<dbReference type="Gene3D" id="3.40.630.30">
    <property type="match status" value="1"/>
</dbReference>
<comment type="caution">
    <text evidence="2">The sequence shown here is derived from an EMBL/GenBank/DDBJ whole genome shotgun (WGS) entry which is preliminary data.</text>
</comment>
<proteinExistence type="predicted"/>
<accession>A0A1Y4M0U7</accession>
<feature type="domain" description="N-acetyltransferase" evidence="1">
    <location>
        <begin position="7"/>
        <end position="163"/>
    </location>
</feature>
<evidence type="ECO:0000259" key="1">
    <source>
        <dbReference type="PROSITE" id="PS51186"/>
    </source>
</evidence>
<dbReference type="InterPro" id="IPR000182">
    <property type="entry name" value="GNAT_dom"/>
</dbReference>
<keyword evidence="3" id="KW-1185">Reference proteome</keyword>
<dbReference type="GO" id="GO:0016747">
    <property type="term" value="F:acyltransferase activity, transferring groups other than amino-acyl groups"/>
    <property type="evidence" value="ECO:0007669"/>
    <property type="project" value="InterPro"/>
</dbReference>
<evidence type="ECO:0000313" key="3">
    <source>
        <dbReference type="Proteomes" id="UP000195447"/>
    </source>
</evidence>
<dbReference type="AlphaFoldDB" id="A0A1Y4M0U7"/>
<dbReference type="CDD" id="cd04301">
    <property type="entry name" value="NAT_SF"/>
    <property type="match status" value="1"/>
</dbReference>
<dbReference type="PROSITE" id="PS51186">
    <property type="entry name" value="GNAT"/>
    <property type="match status" value="1"/>
</dbReference>
<dbReference type="SUPFAM" id="SSF55729">
    <property type="entry name" value="Acyl-CoA N-acyltransferases (Nat)"/>
    <property type="match status" value="1"/>
</dbReference>
<protein>
    <submittedName>
        <fullName evidence="2">N-acetyltransferase</fullName>
    </submittedName>
</protein>
<dbReference type="EMBL" id="NFKM01000003">
    <property type="protein sequence ID" value="OUP61509.1"/>
    <property type="molecule type" value="Genomic_DNA"/>
</dbReference>
<dbReference type="InterPro" id="IPR016181">
    <property type="entry name" value="Acyl_CoA_acyltransferase"/>
</dbReference>
<dbReference type="Proteomes" id="UP000195447">
    <property type="component" value="Unassembled WGS sequence"/>
</dbReference>